<dbReference type="PROSITE" id="PS50088">
    <property type="entry name" value="ANK_REPEAT"/>
    <property type="match status" value="1"/>
</dbReference>
<evidence type="ECO:0000313" key="2">
    <source>
        <dbReference type="EMBL" id="KII61512.1"/>
    </source>
</evidence>
<evidence type="ECO:0000313" key="3">
    <source>
        <dbReference type="Proteomes" id="UP000031668"/>
    </source>
</evidence>
<dbReference type="InterPro" id="IPR036770">
    <property type="entry name" value="Ankyrin_rpt-contain_sf"/>
</dbReference>
<name>A0A0C2IX93_THEKT</name>
<dbReference type="OrthoDB" id="60433at2759"/>
<dbReference type="EMBL" id="JWZT01005334">
    <property type="protein sequence ID" value="KII61512.1"/>
    <property type="molecule type" value="Genomic_DNA"/>
</dbReference>
<keyword evidence="1" id="KW-0040">ANK repeat</keyword>
<dbReference type="InterPro" id="IPR002110">
    <property type="entry name" value="Ankyrin_rpt"/>
</dbReference>
<keyword evidence="3" id="KW-1185">Reference proteome</keyword>
<accession>A0A0C2IX93</accession>
<dbReference type="Gene3D" id="1.25.40.20">
    <property type="entry name" value="Ankyrin repeat-containing domain"/>
    <property type="match status" value="1"/>
</dbReference>
<reference evidence="2 3" key="1">
    <citation type="journal article" date="2014" name="Genome Biol. Evol.">
        <title>The genome of the myxosporean Thelohanellus kitauei shows adaptations to nutrient acquisition within its fish host.</title>
        <authorList>
            <person name="Yang Y."/>
            <person name="Xiong J."/>
            <person name="Zhou Z."/>
            <person name="Huo F."/>
            <person name="Miao W."/>
            <person name="Ran C."/>
            <person name="Liu Y."/>
            <person name="Zhang J."/>
            <person name="Feng J."/>
            <person name="Wang M."/>
            <person name="Wang M."/>
            <person name="Wang L."/>
            <person name="Yao B."/>
        </authorList>
    </citation>
    <scope>NUCLEOTIDE SEQUENCE [LARGE SCALE GENOMIC DNA]</scope>
    <source>
        <strain evidence="2">Wuqing</strain>
    </source>
</reference>
<proteinExistence type="predicted"/>
<comment type="caution">
    <text evidence="2">The sequence shown here is derived from an EMBL/GenBank/DDBJ whole genome shotgun (WGS) entry which is preliminary data.</text>
</comment>
<feature type="repeat" description="ANK" evidence="1">
    <location>
        <begin position="95"/>
        <end position="127"/>
    </location>
</feature>
<organism evidence="2 3">
    <name type="scientific">Thelohanellus kitauei</name>
    <name type="common">Myxosporean</name>
    <dbReference type="NCBI Taxonomy" id="669202"/>
    <lineage>
        <taxon>Eukaryota</taxon>
        <taxon>Metazoa</taxon>
        <taxon>Cnidaria</taxon>
        <taxon>Myxozoa</taxon>
        <taxon>Myxosporea</taxon>
        <taxon>Bivalvulida</taxon>
        <taxon>Platysporina</taxon>
        <taxon>Myxobolidae</taxon>
        <taxon>Thelohanellus</taxon>
    </lineage>
</organism>
<dbReference type="Pfam" id="PF13606">
    <property type="entry name" value="Ank_3"/>
    <property type="match status" value="1"/>
</dbReference>
<dbReference type="AlphaFoldDB" id="A0A0C2IX93"/>
<sequence length="256" mass="28598">MPPKFITLPRVQSSCVVSAYSLEVSSEFLHSNESLCSKNSNIINRFKPSHSLKYLKAKPNHDIAKRWYVAIMNSEVEEMKSVLTQDPGILSFKDPINSALHWACKNGSIAAVDFLSENGMDFNVTNVSTNFLIFSGLVYLITLKEKQTGLHVAFIHDKLDTAQHVIENQLIPLDLVDIHGRIASDYANSSRDFLKSDILNNNQPIQNFDDSQSPKSTKSLILHSSKRSIEGTALKRFKDIKSSLTRSLISFKAGPS</sequence>
<dbReference type="SMART" id="SM00248">
    <property type="entry name" value="ANK"/>
    <property type="match status" value="2"/>
</dbReference>
<evidence type="ECO:0000256" key="1">
    <source>
        <dbReference type="PROSITE-ProRule" id="PRU00023"/>
    </source>
</evidence>
<protein>
    <submittedName>
        <fullName evidence="2">Uncharacterized protein</fullName>
    </submittedName>
</protein>
<gene>
    <name evidence="2" type="ORF">RF11_10472</name>
</gene>
<dbReference type="Proteomes" id="UP000031668">
    <property type="component" value="Unassembled WGS sequence"/>
</dbReference>
<dbReference type="SUPFAM" id="SSF48403">
    <property type="entry name" value="Ankyrin repeat"/>
    <property type="match status" value="1"/>
</dbReference>